<dbReference type="GO" id="GO:0000786">
    <property type="term" value="C:nucleosome"/>
    <property type="evidence" value="ECO:0007669"/>
    <property type="project" value="InterPro"/>
</dbReference>
<evidence type="ECO:0000259" key="3">
    <source>
        <dbReference type="PROSITE" id="PS51504"/>
    </source>
</evidence>
<dbReference type="EMBL" id="HE797173">
    <property type="protein sequence ID" value="CCM04925.1"/>
    <property type="molecule type" value="Genomic_DNA"/>
</dbReference>
<dbReference type="InterPro" id="IPR036390">
    <property type="entry name" value="WH_DNA-bd_sf"/>
</dbReference>
<evidence type="ECO:0000313" key="5">
    <source>
        <dbReference type="Proteomes" id="UP000006352"/>
    </source>
</evidence>
<dbReference type="PROSITE" id="PS51504">
    <property type="entry name" value="H15"/>
    <property type="match status" value="1"/>
</dbReference>
<gene>
    <name evidence="4" type="ORF">FIBRA_07122</name>
</gene>
<dbReference type="Pfam" id="PF00538">
    <property type="entry name" value="Linker_histone"/>
    <property type="match status" value="1"/>
</dbReference>
<keyword evidence="5" id="KW-1185">Reference proteome</keyword>
<dbReference type="InterPro" id="IPR036388">
    <property type="entry name" value="WH-like_DNA-bd_sf"/>
</dbReference>
<dbReference type="SMART" id="SM00526">
    <property type="entry name" value="H15"/>
    <property type="match status" value="1"/>
</dbReference>
<sequence length="694" mass="73461">MSIPLGTSPLVQGIQASSGSQHLQGQRRTYLSLLPPAQIIEICLTFEAHAPQHVRESVWPNDLDAAIVALKEDSSSIPAQTEAGSLTSTSTHTPVTADAPLQQVHTPGQNAVLSGSPPMASLFDDVAGARQPSLRSAEESHSNPQQDRIPSAALSSSATVQPSSPQPPVASTSKVGISHTNTHYPPPHSPYPYAPYGYTAQNQSQQSAYPHTPYYPPPPPPHHLHAYPPYHYPGYPSPGYPSQPSGHAPYASYPPPPPTHGSPSHYHHAPAPASPAQPPPPPAMIDDLPSYEEMIVEALLEMGDPEGAAPKDLFTWMAARYPLQTNFRPSASQALQKAYKRGRLEKRLGGRYRLNSTWEGGATSKRTTRRPQTLAQTTYAMQHPPQPPSSPFTTAPLQSHPQHPQHPQYPQPNPSAPGQSSYPGYPYGYPPGGYPSYPGYPPYPPPNAPATAEKTIPQKKAQAGPPAEVSPVPTAPRSNVTEGEEKHTNGESGDAGAWEAAQHILQAINFGSFTLPTDGLEQAAGDAAQGSSHPPPAVAAPGTELGVAVGSSATGHIGVRMALTDEERASLQAQLALLAAQLAEIAEDEVEEGEDEVEEFVHIARSVDSAALRIPSGAEQGNTSTVGKGNAMVLDMNQFPELFSAGGGGIHQAAPMEVEDTPAVGVSAEEEESDDDDDMEMIEVPTLVGEALQT</sequence>
<feature type="compositionally biased region" description="Low complexity" evidence="2">
    <location>
        <begin position="416"/>
        <end position="427"/>
    </location>
</feature>
<dbReference type="GeneID" id="24099836"/>
<reference evidence="4 5" key="1">
    <citation type="journal article" date="2012" name="Appl. Environ. Microbiol.">
        <title>Short-read sequencing for genomic analysis of the brown rot fungus Fibroporia radiculosa.</title>
        <authorList>
            <person name="Tang J.D."/>
            <person name="Perkins A.D."/>
            <person name="Sonstegard T.S."/>
            <person name="Schroeder S.G."/>
            <person name="Burgess S.C."/>
            <person name="Diehl S.V."/>
        </authorList>
    </citation>
    <scope>NUCLEOTIDE SEQUENCE [LARGE SCALE GENOMIC DNA]</scope>
    <source>
        <strain evidence="4 5">TFFH 294</strain>
    </source>
</reference>
<dbReference type="GO" id="GO:0003677">
    <property type="term" value="F:DNA binding"/>
    <property type="evidence" value="ECO:0007669"/>
    <property type="project" value="InterPro"/>
</dbReference>
<proteinExistence type="predicted"/>
<dbReference type="GO" id="GO:0006334">
    <property type="term" value="P:nucleosome assembly"/>
    <property type="evidence" value="ECO:0007669"/>
    <property type="project" value="InterPro"/>
</dbReference>
<feature type="compositionally biased region" description="Low complexity" evidence="2">
    <location>
        <begin position="396"/>
        <end position="406"/>
    </location>
</feature>
<feature type="compositionally biased region" description="Acidic residues" evidence="2">
    <location>
        <begin position="668"/>
        <end position="681"/>
    </location>
</feature>
<dbReference type="InParanoid" id="J4GUD8"/>
<feature type="compositionally biased region" description="Polar residues" evidence="2">
    <location>
        <begin position="199"/>
        <end position="208"/>
    </location>
</feature>
<dbReference type="Gene3D" id="1.10.10.10">
    <property type="entry name" value="Winged helix-like DNA-binding domain superfamily/Winged helix DNA-binding domain"/>
    <property type="match status" value="1"/>
</dbReference>
<evidence type="ECO:0000256" key="1">
    <source>
        <dbReference type="ARBA" id="ARBA00020833"/>
    </source>
</evidence>
<dbReference type="AlphaFoldDB" id="J4GUD8"/>
<evidence type="ECO:0000256" key="2">
    <source>
        <dbReference type="SAM" id="MobiDB-lite"/>
    </source>
</evidence>
<organism evidence="4 5">
    <name type="scientific">Fibroporia radiculosa</name>
    <dbReference type="NCBI Taxonomy" id="599839"/>
    <lineage>
        <taxon>Eukaryota</taxon>
        <taxon>Fungi</taxon>
        <taxon>Dikarya</taxon>
        <taxon>Basidiomycota</taxon>
        <taxon>Agaricomycotina</taxon>
        <taxon>Agaricomycetes</taxon>
        <taxon>Polyporales</taxon>
        <taxon>Fibroporiaceae</taxon>
        <taxon>Fibroporia</taxon>
    </lineage>
</organism>
<dbReference type="RefSeq" id="XP_012184208.1">
    <property type="nucleotide sequence ID" value="XM_012328818.1"/>
</dbReference>
<dbReference type="HOGENOM" id="CLU_019418_0_0_1"/>
<dbReference type="OrthoDB" id="5863171at2759"/>
<feature type="compositionally biased region" description="Polar residues" evidence="2">
    <location>
        <begin position="174"/>
        <end position="183"/>
    </location>
</feature>
<feature type="compositionally biased region" description="Pro residues" evidence="2">
    <location>
        <begin position="428"/>
        <end position="448"/>
    </location>
</feature>
<feature type="domain" description="H15" evidence="3">
    <location>
        <begin position="287"/>
        <end position="356"/>
    </location>
</feature>
<evidence type="ECO:0000313" key="4">
    <source>
        <dbReference type="EMBL" id="CCM04925.1"/>
    </source>
</evidence>
<feature type="compositionally biased region" description="Low complexity" evidence="2">
    <location>
        <begin position="242"/>
        <end position="251"/>
    </location>
</feature>
<name>J4GUD8_9APHY</name>
<dbReference type="STRING" id="599839.J4GUD8"/>
<accession>J4GUD8</accession>
<dbReference type="Proteomes" id="UP000006352">
    <property type="component" value="Unassembled WGS sequence"/>
</dbReference>
<feature type="region of interest" description="Disordered" evidence="2">
    <location>
        <begin position="662"/>
        <end position="681"/>
    </location>
</feature>
<feature type="region of interest" description="Disordered" evidence="2">
    <location>
        <begin position="379"/>
        <end position="494"/>
    </location>
</feature>
<feature type="region of interest" description="Disordered" evidence="2">
    <location>
        <begin position="75"/>
        <end position="94"/>
    </location>
</feature>
<feature type="compositionally biased region" description="Pro residues" evidence="2">
    <location>
        <begin position="272"/>
        <end position="283"/>
    </location>
</feature>
<dbReference type="SUPFAM" id="SSF46785">
    <property type="entry name" value="Winged helix' DNA-binding domain"/>
    <property type="match status" value="1"/>
</dbReference>
<feature type="region of interest" description="Disordered" evidence="2">
    <location>
        <begin position="128"/>
        <end position="287"/>
    </location>
</feature>
<dbReference type="InterPro" id="IPR005818">
    <property type="entry name" value="Histone_H1/H5_H15"/>
</dbReference>
<feature type="compositionally biased region" description="Low complexity" evidence="2">
    <location>
        <begin position="155"/>
        <end position="173"/>
    </location>
</feature>
<protein>
    <recommendedName>
        <fullName evidence="1">Histone H1</fullName>
    </recommendedName>
</protein>
<feature type="compositionally biased region" description="Pro residues" evidence="2">
    <location>
        <begin position="184"/>
        <end position="193"/>
    </location>
</feature>